<dbReference type="RefSeq" id="WP_115362633.1">
    <property type="nucleotide sequence ID" value="NZ_QDKL01000003.1"/>
</dbReference>
<evidence type="ECO:0000256" key="1">
    <source>
        <dbReference type="SAM" id="Phobius"/>
    </source>
</evidence>
<proteinExistence type="predicted"/>
<accession>A0ABY0IDM7</accession>
<evidence type="ECO:0000313" key="3">
    <source>
        <dbReference type="Proteomes" id="UP000443582"/>
    </source>
</evidence>
<feature type="transmembrane region" description="Helical" evidence="1">
    <location>
        <begin position="149"/>
        <end position="167"/>
    </location>
</feature>
<keyword evidence="1" id="KW-0812">Transmembrane</keyword>
<feature type="transmembrane region" description="Helical" evidence="1">
    <location>
        <begin position="179"/>
        <end position="197"/>
    </location>
</feature>
<keyword evidence="1" id="KW-0472">Membrane</keyword>
<organism evidence="2 3">
    <name type="scientific">Halobacteriovorax vibrionivorans</name>
    <dbReference type="NCBI Taxonomy" id="2152716"/>
    <lineage>
        <taxon>Bacteria</taxon>
        <taxon>Pseudomonadati</taxon>
        <taxon>Bdellovibrionota</taxon>
        <taxon>Bacteriovoracia</taxon>
        <taxon>Bacteriovoracales</taxon>
        <taxon>Halobacteriovoraceae</taxon>
        <taxon>Halobacteriovorax</taxon>
    </lineage>
</organism>
<keyword evidence="3" id="KW-1185">Reference proteome</keyword>
<feature type="transmembrane region" description="Helical" evidence="1">
    <location>
        <begin position="218"/>
        <end position="239"/>
    </location>
</feature>
<dbReference type="EMBL" id="QDKL01000003">
    <property type="protein sequence ID" value="RZF20629.1"/>
    <property type="molecule type" value="Genomic_DNA"/>
</dbReference>
<evidence type="ECO:0000313" key="2">
    <source>
        <dbReference type="EMBL" id="RZF20629.1"/>
    </source>
</evidence>
<dbReference type="Proteomes" id="UP000443582">
    <property type="component" value="Unassembled WGS sequence"/>
</dbReference>
<reference evidence="3" key="1">
    <citation type="journal article" date="2019" name="Int. J. Syst. Evol. Microbiol.">
        <title>Halobacteriovorax valvorus sp. nov., a novel prokaryotic predator isolated from coastal seawater of China.</title>
        <authorList>
            <person name="Chen M.-X."/>
        </authorList>
    </citation>
    <scope>NUCLEOTIDE SEQUENCE [LARGE SCALE GENOMIC DNA]</scope>
    <source>
        <strain evidence="3">BL9</strain>
    </source>
</reference>
<sequence length="291" mass="32407">MKSNLIQNMLLIKEPSVMKLFQEINDISLQLIPGVFICSLIVEYFTNLDFIGVVKKLLIALVIIASFQKIHVEAVDLSLSAATQTLNKVSPRNLFVKRWATAKVNTKDKKDWNILESVSIPNLNDLLGTGLFLLSKVFIWLLKLIYSTVYHLTYVFSGITAVLYLFGWTKDSLKGTVQASIWCMLLPFVLVGILSLVGNSVDTRAMSGKLLIVDVDMVIWLFGITLLLLMTPMITFGLVRGDGIQAFGASMGNMVVSSGLKAGAIIPLAQRSTQKLNKYRARKKFLKERES</sequence>
<gene>
    <name evidence="2" type="ORF">DAY19_11630</name>
</gene>
<keyword evidence="1" id="KW-1133">Transmembrane helix</keyword>
<name>A0ABY0IDM7_9BACT</name>
<comment type="caution">
    <text evidence="2">The sequence shown here is derived from an EMBL/GenBank/DDBJ whole genome shotgun (WGS) entry which is preliminary data.</text>
</comment>
<protein>
    <recommendedName>
        <fullName evidence="4">TraG N-terminal Proteobacteria domain-containing protein</fullName>
    </recommendedName>
</protein>
<evidence type="ECO:0008006" key="4">
    <source>
        <dbReference type="Google" id="ProtNLM"/>
    </source>
</evidence>